<sequence length="103" mass="11824">MRQRMLKKNLCIMSKSLIFNNLGMFLPGKITVSYHVIDVVKVVIMPIDVDVVVKTIEELSMCARECPNPVLKMKIFKMKVRNILWESWGRVPRSLATGLKMSS</sequence>
<reference evidence="1" key="1">
    <citation type="submission" date="2021-05" db="EMBL/GenBank/DDBJ databases">
        <authorList>
            <person name="Alioto T."/>
            <person name="Alioto T."/>
            <person name="Gomez Garrido J."/>
        </authorList>
    </citation>
    <scope>NUCLEOTIDE SEQUENCE</scope>
</reference>
<protein>
    <submittedName>
        <fullName evidence="1">Uncharacterized protein</fullName>
    </submittedName>
</protein>
<dbReference type="EMBL" id="HBUF01342195">
    <property type="protein sequence ID" value="CAG6705075.1"/>
    <property type="molecule type" value="Transcribed_RNA"/>
</dbReference>
<organism evidence="1">
    <name type="scientific">Cacopsylla melanoneura</name>
    <dbReference type="NCBI Taxonomy" id="428564"/>
    <lineage>
        <taxon>Eukaryota</taxon>
        <taxon>Metazoa</taxon>
        <taxon>Ecdysozoa</taxon>
        <taxon>Arthropoda</taxon>
        <taxon>Hexapoda</taxon>
        <taxon>Insecta</taxon>
        <taxon>Pterygota</taxon>
        <taxon>Neoptera</taxon>
        <taxon>Paraneoptera</taxon>
        <taxon>Hemiptera</taxon>
        <taxon>Sternorrhyncha</taxon>
        <taxon>Psylloidea</taxon>
        <taxon>Psyllidae</taxon>
        <taxon>Psyllinae</taxon>
        <taxon>Cacopsylla</taxon>
    </lineage>
</organism>
<proteinExistence type="predicted"/>
<accession>A0A8D8UI23</accession>
<dbReference type="EMBL" id="HBUF01342197">
    <property type="protein sequence ID" value="CAG6705077.1"/>
    <property type="molecule type" value="Transcribed_RNA"/>
</dbReference>
<dbReference type="AlphaFoldDB" id="A0A8D8UI23"/>
<evidence type="ECO:0000313" key="1">
    <source>
        <dbReference type="EMBL" id="CAG6705075.1"/>
    </source>
</evidence>
<name>A0A8D8UI23_9HEMI</name>